<evidence type="ECO:0000256" key="1">
    <source>
        <dbReference type="ARBA" id="ARBA00007733"/>
    </source>
</evidence>
<dbReference type="GO" id="GO:0005737">
    <property type="term" value="C:cytoplasm"/>
    <property type="evidence" value="ECO:0007669"/>
    <property type="project" value="TreeGrafter"/>
</dbReference>
<dbReference type="InterPro" id="IPR027417">
    <property type="entry name" value="P-loop_NTPase"/>
</dbReference>
<organism evidence="11 12">
    <name type="scientific">Candidatus Ethanoperedens thermophilum</name>
    <dbReference type="NCBI Taxonomy" id="2766897"/>
    <lineage>
        <taxon>Archaea</taxon>
        <taxon>Methanobacteriati</taxon>
        <taxon>Methanobacteriota</taxon>
        <taxon>Stenosarchaea group</taxon>
        <taxon>Methanomicrobia</taxon>
        <taxon>Methanosarcinales</taxon>
        <taxon>Methanosarcinales incertae sedis</taxon>
        <taxon>GOM Arc I cluster</taxon>
        <taxon>Candidatus Ethanoperedens</taxon>
    </lineage>
</organism>
<proteinExistence type="inferred from homology"/>
<keyword evidence="5 8" id="KW-0648">Protein biosynthesis</keyword>
<gene>
    <name evidence="8 11" type="primary">infB</name>
    <name evidence="11" type="ORF">GIS02_02195</name>
</gene>
<dbReference type="EMBL" id="WNEG01000040">
    <property type="protein sequence ID" value="NMG83001.1"/>
    <property type="molecule type" value="Genomic_DNA"/>
</dbReference>
<dbReference type="InterPro" id="IPR000795">
    <property type="entry name" value="T_Tr_GTP-bd_dom"/>
</dbReference>
<protein>
    <recommendedName>
        <fullName evidence="2 8">Probable translation initiation factor IF-2</fullName>
    </recommendedName>
</protein>
<dbReference type="PROSITE" id="PS51722">
    <property type="entry name" value="G_TR_2"/>
    <property type="match status" value="1"/>
</dbReference>
<dbReference type="InterPro" id="IPR029459">
    <property type="entry name" value="EFTU-type"/>
</dbReference>
<dbReference type="Pfam" id="PF00009">
    <property type="entry name" value="GTP_EFTU"/>
    <property type="match status" value="1"/>
</dbReference>
<dbReference type="Proteomes" id="UP000606580">
    <property type="component" value="Unassembled WGS sequence"/>
</dbReference>
<evidence type="ECO:0000256" key="4">
    <source>
        <dbReference type="ARBA" id="ARBA00022741"/>
    </source>
</evidence>
<evidence type="ECO:0000256" key="2">
    <source>
        <dbReference type="ARBA" id="ARBA00020166"/>
    </source>
</evidence>
<reference evidence="11" key="1">
    <citation type="journal article" date="2020" name="MBio">
        <title>'Candidatus Ethanoperedens,' a Thermophilic Genus of Archaea Mediating the Anaerobic Oxidation of Ethane.</title>
        <authorList>
            <person name="Hahn C.J."/>
            <person name="Laso-Perez R."/>
            <person name="Vulcano F."/>
            <person name="Vaziourakis K.M."/>
            <person name="Stokke R."/>
            <person name="Steen I.H."/>
            <person name="Teske A."/>
            <person name="Boetius A."/>
            <person name="Liebeke M."/>
            <person name="Amann R."/>
            <person name="Knittel K."/>
            <person name="Wegener G."/>
        </authorList>
    </citation>
    <scope>NUCLEOTIDE SEQUENCE</scope>
    <source>
        <strain evidence="11">GoM-Arc1-LC-WB58</strain>
    </source>
</reference>
<feature type="binding site" evidence="8">
    <location>
        <begin position="135"/>
        <end position="138"/>
    </location>
    <ligand>
        <name>GTP</name>
        <dbReference type="ChEBI" id="CHEBI:37565"/>
    </ligand>
</feature>
<dbReference type="CDD" id="cd01887">
    <property type="entry name" value="IF2_eIF5B"/>
    <property type="match status" value="1"/>
</dbReference>
<dbReference type="PRINTS" id="PR00315">
    <property type="entry name" value="ELONGATNFCT"/>
</dbReference>
<dbReference type="FunFam" id="3.40.50.10050:FF:000001">
    <property type="entry name" value="Translation initiation factor IF-2"/>
    <property type="match status" value="1"/>
</dbReference>
<dbReference type="SUPFAM" id="SSF52540">
    <property type="entry name" value="P-loop containing nucleoside triphosphate hydrolases"/>
    <property type="match status" value="1"/>
</dbReference>
<name>A0A848D9U9_9EURY</name>
<evidence type="ECO:0000256" key="6">
    <source>
        <dbReference type="ARBA" id="ARBA00023134"/>
    </source>
</evidence>
<evidence type="ECO:0000256" key="7">
    <source>
        <dbReference type="ARBA" id="ARBA00024852"/>
    </source>
</evidence>
<dbReference type="SUPFAM" id="SSF52156">
    <property type="entry name" value="Initiation factor IF2/eIF5b, domain 3"/>
    <property type="match status" value="1"/>
</dbReference>
<dbReference type="InterPro" id="IPR023115">
    <property type="entry name" value="TIF_IF2_dom3"/>
</dbReference>
<dbReference type="Gene3D" id="3.40.50.10050">
    <property type="entry name" value="Translation initiation factor IF- 2, domain 3"/>
    <property type="match status" value="1"/>
</dbReference>
<dbReference type="GO" id="GO:0005525">
    <property type="term" value="F:GTP binding"/>
    <property type="evidence" value="ECO:0007669"/>
    <property type="project" value="UniProtKB-KW"/>
</dbReference>
<evidence type="ECO:0000256" key="5">
    <source>
        <dbReference type="ARBA" id="ARBA00022917"/>
    </source>
</evidence>
<dbReference type="Pfam" id="PF11987">
    <property type="entry name" value="IF-2"/>
    <property type="match status" value="1"/>
</dbReference>
<dbReference type="NCBIfam" id="TIGR00491">
    <property type="entry name" value="aIF-2"/>
    <property type="match status" value="1"/>
</dbReference>
<dbReference type="HAMAP" id="MF_00100_A">
    <property type="entry name" value="IF_2_A"/>
    <property type="match status" value="1"/>
</dbReference>
<keyword evidence="6 8" id="KW-0342">GTP-binding</keyword>
<dbReference type="CDD" id="cd16266">
    <property type="entry name" value="IF2_aeIF5B_IV"/>
    <property type="match status" value="1"/>
</dbReference>
<evidence type="ECO:0000313" key="12">
    <source>
        <dbReference type="Proteomes" id="UP000606580"/>
    </source>
</evidence>
<dbReference type="NCBIfam" id="TIGR00231">
    <property type="entry name" value="small_GTP"/>
    <property type="match status" value="1"/>
</dbReference>
<dbReference type="PANTHER" id="PTHR43381">
    <property type="entry name" value="TRANSLATION INITIATION FACTOR IF-2-RELATED"/>
    <property type="match status" value="1"/>
</dbReference>
<evidence type="ECO:0000259" key="10">
    <source>
        <dbReference type="PROSITE" id="PS51722"/>
    </source>
</evidence>
<dbReference type="InterPro" id="IPR036925">
    <property type="entry name" value="TIF_IF2_dom3_sf"/>
</dbReference>
<dbReference type="InterPro" id="IPR009000">
    <property type="entry name" value="Transl_B-barrel_sf"/>
</dbReference>
<dbReference type="NCBIfam" id="NF011418">
    <property type="entry name" value="PRK14845.1"/>
    <property type="match status" value="1"/>
</dbReference>
<comment type="caution">
    <text evidence="11">The sequence shown here is derived from an EMBL/GenBank/DDBJ whole genome shotgun (WGS) entry which is preliminary data.</text>
</comment>
<dbReference type="NCBIfam" id="NF003078">
    <property type="entry name" value="PRK04004.1"/>
    <property type="match status" value="1"/>
</dbReference>
<comment type="similarity">
    <text evidence="1 8 9">Belongs to the TRAFAC class translation factor GTPase superfamily. Classic translation factor GTPase family. IF-2 subfamily.</text>
</comment>
<feature type="domain" description="Tr-type G" evidence="10">
    <location>
        <begin position="11"/>
        <end position="228"/>
    </location>
</feature>
<dbReference type="GO" id="GO:0003924">
    <property type="term" value="F:GTPase activity"/>
    <property type="evidence" value="ECO:0007669"/>
    <property type="project" value="UniProtKB-UniRule"/>
</dbReference>
<dbReference type="CDD" id="cd03703">
    <property type="entry name" value="aeIF5B_II"/>
    <property type="match status" value="1"/>
</dbReference>
<keyword evidence="3 8" id="KW-0396">Initiation factor</keyword>
<evidence type="ECO:0000256" key="8">
    <source>
        <dbReference type="HAMAP-Rule" id="MF_00100"/>
    </source>
</evidence>
<dbReference type="InterPro" id="IPR015760">
    <property type="entry name" value="TIF_IF2"/>
</dbReference>
<dbReference type="InterPro" id="IPR005225">
    <property type="entry name" value="Small_GTP-bd"/>
</dbReference>
<sequence length="594" mass="66191">MKVVTVAKTELRTPIVCILGHVDHGKTTLLDKIRGTTIAEREAGLITQHIGATEVPIEIIQKTCGDGAAKNFVLPGLLFIDTPGHQAFTTLRSRGGALADIAILIVDINEGFQPQTVESLNILKQYKTPFIVAANKIDRLHGWNSIDNAPFMQTYKKQSENVKQQLNEKMYELIGRLYEHGFSAERYDRIKDFKRNIAVVPLSAKTGEGVPDLLMILMGLSQRFLEQKLSYSTTGKGVGTILEIKEEQGLGTTLDMILYDGQIKVGDMIAIGSLNGVITTKIRALLKPGPLSEIRSEEKFKHVKKITAAAGIKIAAPNIERALAGTPLHVIDTANKEEVISQIQKEIQNVLIETDTTGVIIKADTLGSLEALVGELNKENIPIRKANIADVTRRDVIEVAALKEPLHRAIIAFNVRILPDAKEELEHSDIKIFESDVIYRLIEDYDSWVEEQKNLMDKKQVEAIIKPGRFKILPHCIFRQSKPAVVGIHVLGGVIKTKLNLIKEDDTFVGSIKGLQNNGENISEARYNDEVAIAIDRPVVGRHINENDILYIDIPEHHSKILEFDIKQTLSPDELETFTSFLDIKRKNKPFWGK</sequence>
<dbReference type="FunFam" id="2.40.30.10:FF:000013">
    <property type="entry name" value="eukaryotic translation initiation factor 5B"/>
    <property type="match status" value="1"/>
</dbReference>
<dbReference type="SUPFAM" id="SSF50447">
    <property type="entry name" value="Translation proteins"/>
    <property type="match status" value="1"/>
</dbReference>
<feature type="binding site" evidence="8">
    <location>
        <begin position="20"/>
        <end position="27"/>
    </location>
    <ligand>
        <name>GTP</name>
        <dbReference type="ChEBI" id="CHEBI:37565"/>
    </ligand>
</feature>
<evidence type="ECO:0000256" key="9">
    <source>
        <dbReference type="RuleBase" id="RU000644"/>
    </source>
</evidence>
<dbReference type="Pfam" id="PF14578">
    <property type="entry name" value="GTP_EFTU_D4"/>
    <property type="match status" value="1"/>
</dbReference>
<dbReference type="InterPro" id="IPR004544">
    <property type="entry name" value="TF_aIF-2_arc"/>
</dbReference>
<dbReference type="FunFam" id="3.40.50.300:FF:000112">
    <property type="entry name" value="Eukaryotic translation initiation factor 5B"/>
    <property type="match status" value="1"/>
</dbReference>
<comment type="function">
    <text evidence="7 8 9">Function in general translation initiation by promoting the binding of the formylmethionine-tRNA to ribosomes. Seems to function along with eIF-2.</text>
</comment>
<keyword evidence="4 8" id="KW-0547">Nucleotide-binding</keyword>
<dbReference type="AlphaFoldDB" id="A0A848D9U9"/>
<evidence type="ECO:0000313" key="11">
    <source>
        <dbReference type="EMBL" id="NMG83001.1"/>
    </source>
</evidence>
<accession>A0A848D9U9</accession>
<dbReference type="Gene3D" id="2.40.30.10">
    <property type="entry name" value="Translation factors"/>
    <property type="match status" value="2"/>
</dbReference>
<dbReference type="Gene3D" id="3.40.50.300">
    <property type="entry name" value="P-loop containing nucleotide triphosphate hydrolases"/>
    <property type="match status" value="1"/>
</dbReference>
<dbReference type="PANTHER" id="PTHR43381:SF4">
    <property type="entry name" value="EUKARYOTIC TRANSLATION INITIATION FACTOR 5B"/>
    <property type="match status" value="1"/>
</dbReference>
<feature type="binding site" evidence="8">
    <location>
        <begin position="81"/>
        <end position="85"/>
    </location>
    <ligand>
        <name>GTP</name>
        <dbReference type="ChEBI" id="CHEBI:37565"/>
    </ligand>
</feature>
<evidence type="ECO:0000256" key="3">
    <source>
        <dbReference type="ARBA" id="ARBA00022540"/>
    </source>
</evidence>
<dbReference type="GO" id="GO:0003743">
    <property type="term" value="F:translation initiation factor activity"/>
    <property type="evidence" value="ECO:0007669"/>
    <property type="project" value="UniProtKB-UniRule"/>
</dbReference>